<evidence type="ECO:0000313" key="1">
    <source>
        <dbReference type="EMBL" id="RCK04296.1"/>
    </source>
</evidence>
<dbReference type="EMBL" id="JPWA01000033">
    <property type="protein sequence ID" value="RCK04296.1"/>
    <property type="molecule type" value="Genomic_DNA"/>
</dbReference>
<dbReference type="AlphaFoldDB" id="A0A367U7L7"/>
<dbReference type="Proteomes" id="UP000252419">
    <property type="component" value="Unassembled WGS sequence"/>
</dbReference>
<accession>A0A367U7L7</accession>
<comment type="caution">
    <text evidence="1">The sequence shown here is derived from an EMBL/GenBank/DDBJ whole genome shotgun (WGS) entry which is preliminary data.</text>
</comment>
<sequence>MRQQVRPVGGKTIRFRDLHQPFLNTKAKTDEIDLRHIQFRLSQNPQNRLLSRRIKPLFLAQVIRHALCARSKQDQANPEA</sequence>
<organism evidence="1 2">
    <name type="scientific">Thalassospira xianhensis MCCC 1A02616</name>
    <dbReference type="NCBI Taxonomy" id="1177929"/>
    <lineage>
        <taxon>Bacteria</taxon>
        <taxon>Pseudomonadati</taxon>
        <taxon>Pseudomonadota</taxon>
        <taxon>Alphaproteobacteria</taxon>
        <taxon>Rhodospirillales</taxon>
        <taxon>Thalassospiraceae</taxon>
        <taxon>Thalassospira</taxon>
    </lineage>
</organism>
<name>A0A367U7L7_9PROT</name>
<evidence type="ECO:0000313" key="2">
    <source>
        <dbReference type="Proteomes" id="UP000252419"/>
    </source>
</evidence>
<reference evidence="1 2" key="1">
    <citation type="submission" date="2014-07" db="EMBL/GenBank/DDBJ databases">
        <title>Draft genome sequence of Thalassospira xianhensis P-4 (MCCC 1A02616).</title>
        <authorList>
            <person name="Lai Q."/>
            <person name="Shao Z."/>
        </authorList>
    </citation>
    <scope>NUCLEOTIDE SEQUENCE [LARGE SCALE GENOMIC DNA]</scope>
    <source>
        <strain evidence="1 2">MCCC 1A02616</strain>
    </source>
</reference>
<protein>
    <submittedName>
        <fullName evidence="1">Uncharacterized protein</fullName>
    </submittedName>
</protein>
<gene>
    <name evidence="1" type="ORF">TH5_20735</name>
</gene>
<proteinExistence type="predicted"/>
<keyword evidence="2" id="KW-1185">Reference proteome</keyword>